<dbReference type="Proteomes" id="UP001597262">
    <property type="component" value="Unassembled WGS sequence"/>
</dbReference>
<organism evidence="1 2">
    <name type="scientific">Paenibacillus puldeungensis</name>
    <dbReference type="NCBI Taxonomy" id="696536"/>
    <lineage>
        <taxon>Bacteria</taxon>
        <taxon>Bacillati</taxon>
        <taxon>Bacillota</taxon>
        <taxon>Bacilli</taxon>
        <taxon>Bacillales</taxon>
        <taxon>Paenibacillaceae</taxon>
        <taxon>Paenibacillus</taxon>
    </lineage>
</organism>
<name>A0ABW3S2S1_9BACL</name>
<dbReference type="Gene3D" id="6.10.10.80">
    <property type="entry name" value="Small, acid-soluble spore protein, alpha/beta type-like"/>
    <property type="match status" value="1"/>
</dbReference>
<evidence type="ECO:0000313" key="2">
    <source>
        <dbReference type="Proteomes" id="UP001597262"/>
    </source>
</evidence>
<keyword evidence="2" id="KW-1185">Reference proteome</keyword>
<dbReference type="InterPro" id="IPR038300">
    <property type="entry name" value="SASP_sf_alpha/beta"/>
</dbReference>
<dbReference type="Pfam" id="PF00269">
    <property type="entry name" value="SASP"/>
    <property type="match status" value="1"/>
</dbReference>
<comment type="caution">
    <text evidence="1">The sequence shown here is derived from an EMBL/GenBank/DDBJ whole genome shotgun (WGS) entry which is preliminary data.</text>
</comment>
<evidence type="ECO:0000313" key="1">
    <source>
        <dbReference type="EMBL" id="MFD1178636.1"/>
    </source>
</evidence>
<sequence>MAKRKSNRHIVAQATPDFRNFKADVMRREGYRVDPQHPDDVKYEVAEAIGIPLKHGDNGDLTSEKAGKIGGVIGGSMVREMIRLAKQGLADRQ</sequence>
<dbReference type="RefSeq" id="WP_379321072.1">
    <property type="nucleotide sequence ID" value="NZ_JBHTLM010000018.1"/>
</dbReference>
<dbReference type="EMBL" id="JBHTLM010000018">
    <property type="protein sequence ID" value="MFD1178636.1"/>
    <property type="molecule type" value="Genomic_DNA"/>
</dbReference>
<reference evidence="2" key="1">
    <citation type="journal article" date="2019" name="Int. J. Syst. Evol. Microbiol.">
        <title>The Global Catalogue of Microorganisms (GCM) 10K type strain sequencing project: providing services to taxonomists for standard genome sequencing and annotation.</title>
        <authorList>
            <consortium name="The Broad Institute Genomics Platform"/>
            <consortium name="The Broad Institute Genome Sequencing Center for Infectious Disease"/>
            <person name="Wu L."/>
            <person name="Ma J."/>
        </authorList>
    </citation>
    <scope>NUCLEOTIDE SEQUENCE [LARGE SCALE GENOMIC DNA]</scope>
    <source>
        <strain evidence="2">CCUG 59189</strain>
    </source>
</reference>
<protein>
    <submittedName>
        <fullName evidence="1">Alpha/beta-type small acid-soluble spore protein</fullName>
    </submittedName>
</protein>
<dbReference type="InterPro" id="IPR001448">
    <property type="entry name" value="SASP_alpha/beta-type"/>
</dbReference>
<proteinExistence type="predicted"/>
<accession>A0ABW3S2S1</accession>
<gene>
    <name evidence="1" type="ORF">ACFQ3W_20365</name>
</gene>